<name>A0ABY6WZS4_9ENTR</name>
<accession>A0ABY6WZS4</accession>
<keyword evidence="1" id="KW-1133">Transmembrane helix</keyword>
<keyword evidence="3" id="KW-1185">Reference proteome</keyword>
<dbReference type="InterPro" id="IPR047839">
    <property type="entry name" value="YoaK-like"/>
</dbReference>
<feature type="transmembrane region" description="Helical" evidence="1">
    <location>
        <begin position="12"/>
        <end position="37"/>
    </location>
</feature>
<reference evidence="2 3" key="1">
    <citation type="submission" date="2019-09" db="EMBL/GenBank/DDBJ databases">
        <authorList>
            <consortium name="Pathogen Informatics"/>
        </authorList>
    </citation>
    <scope>NUCLEOTIDE SEQUENCE [LARGE SCALE GENOMIC DNA]</scope>
    <source>
        <strain evidence="2 3">EuSCAPE_IL010</strain>
    </source>
</reference>
<keyword evidence="1" id="KW-0472">Membrane</keyword>
<protein>
    <submittedName>
        <fullName evidence="2">Uncharacterized membrane protein yoaK</fullName>
    </submittedName>
</protein>
<evidence type="ECO:0000313" key="3">
    <source>
        <dbReference type="Proteomes" id="UP000259400"/>
    </source>
</evidence>
<comment type="caution">
    <text evidence="2">The sequence shown here is derived from an EMBL/GenBank/DDBJ whole genome shotgun (WGS) entry which is preliminary data.</text>
</comment>
<sequence>MMLGITRGYRDTIMKLGILFPVAIFIIAVVFLGWFFVGGYAAPGGA</sequence>
<evidence type="ECO:0000256" key="1">
    <source>
        <dbReference type="SAM" id="Phobius"/>
    </source>
</evidence>
<organism evidence="2 3">
    <name type="scientific">Klebsiella quasivariicola</name>
    <dbReference type="NCBI Taxonomy" id="2026240"/>
    <lineage>
        <taxon>Bacteria</taxon>
        <taxon>Pseudomonadati</taxon>
        <taxon>Pseudomonadota</taxon>
        <taxon>Gammaproteobacteria</taxon>
        <taxon>Enterobacterales</taxon>
        <taxon>Enterobacteriaceae</taxon>
        <taxon>Klebsiella/Raoultella group</taxon>
        <taxon>Klebsiella</taxon>
        <taxon>Klebsiella pneumoniae complex</taxon>
    </lineage>
</organism>
<proteinExistence type="predicted"/>
<dbReference type="Proteomes" id="UP000259400">
    <property type="component" value="Unassembled WGS sequence"/>
</dbReference>
<dbReference type="NCBIfam" id="NF033821">
    <property type="entry name" value="YoaK"/>
    <property type="match status" value="1"/>
</dbReference>
<evidence type="ECO:0000313" key="2">
    <source>
        <dbReference type="EMBL" id="VVJ98998.1"/>
    </source>
</evidence>
<keyword evidence="1" id="KW-0812">Transmembrane</keyword>
<dbReference type="EMBL" id="UJYZ02000017">
    <property type="protein sequence ID" value="VVJ98998.1"/>
    <property type="molecule type" value="Genomic_DNA"/>
</dbReference>
<gene>
    <name evidence="2" type="primary">yoaK</name>
    <name evidence="2" type="ORF">SAMEA3538468_03484</name>
</gene>